<protein>
    <submittedName>
        <fullName evidence="1">Uncharacterized protein</fullName>
    </submittedName>
</protein>
<dbReference type="STRING" id="1401.BK123_08105"/>
<organism evidence="1 2">
    <name type="scientific">Paenibacillus lautus</name>
    <name type="common">Bacillus lautus</name>
    <dbReference type="NCBI Taxonomy" id="1401"/>
    <lineage>
        <taxon>Bacteria</taxon>
        <taxon>Bacillati</taxon>
        <taxon>Bacillota</taxon>
        <taxon>Bacilli</taxon>
        <taxon>Bacillales</taxon>
        <taxon>Paenibacillaceae</taxon>
        <taxon>Paenibacillus</taxon>
    </lineage>
</organism>
<dbReference type="EMBL" id="MRTF01000002">
    <property type="protein sequence ID" value="OME95042.1"/>
    <property type="molecule type" value="Genomic_DNA"/>
</dbReference>
<accession>A0A1R1B662</accession>
<sequence>MKKQLLLVLAVVLSMFLLFHVNQWIKNEYEIWTTIVNREWDTKGTGVYFYEENNQKYGLYMIYGSGLPVISSHKSKVRIINDHVIEMEIPDHPMNVQSTDQKLQVSRLKWNQGKLTMDGLTFDASETSEKHEWVLNLRAK</sequence>
<dbReference type="Proteomes" id="UP000187074">
    <property type="component" value="Unassembled WGS sequence"/>
</dbReference>
<dbReference type="RefSeq" id="WP_076321861.1">
    <property type="nucleotide sequence ID" value="NZ_MRTF01000002.1"/>
</dbReference>
<gene>
    <name evidence="1" type="ORF">BK123_08105</name>
</gene>
<dbReference type="AlphaFoldDB" id="A0A1R1B662"/>
<dbReference type="OrthoDB" id="2660724at2"/>
<evidence type="ECO:0000313" key="1">
    <source>
        <dbReference type="EMBL" id="OME95042.1"/>
    </source>
</evidence>
<evidence type="ECO:0000313" key="2">
    <source>
        <dbReference type="Proteomes" id="UP000187074"/>
    </source>
</evidence>
<name>A0A1R1B662_PAELA</name>
<comment type="caution">
    <text evidence="1">The sequence shown here is derived from an EMBL/GenBank/DDBJ whole genome shotgun (WGS) entry which is preliminary data.</text>
</comment>
<reference evidence="1 2" key="1">
    <citation type="submission" date="2016-11" db="EMBL/GenBank/DDBJ databases">
        <title>Paenibacillus species isolates.</title>
        <authorList>
            <person name="Beno S.M."/>
        </authorList>
    </citation>
    <scope>NUCLEOTIDE SEQUENCE [LARGE SCALE GENOMIC DNA]</scope>
    <source>
        <strain evidence="1 2">FSL F4-0100</strain>
    </source>
</reference>
<proteinExistence type="predicted"/>